<reference evidence="1 2" key="1">
    <citation type="submission" date="2019-01" db="EMBL/GenBank/DDBJ databases">
        <authorList>
            <person name="Sayadi A."/>
        </authorList>
    </citation>
    <scope>NUCLEOTIDE SEQUENCE [LARGE SCALE GENOMIC DNA]</scope>
</reference>
<keyword evidence="2" id="KW-1185">Reference proteome</keyword>
<dbReference type="AlphaFoldDB" id="A0A653DR73"/>
<evidence type="ECO:0000313" key="1">
    <source>
        <dbReference type="EMBL" id="VEN62733.1"/>
    </source>
</evidence>
<dbReference type="OrthoDB" id="7854943at2759"/>
<evidence type="ECO:0000313" key="2">
    <source>
        <dbReference type="Proteomes" id="UP000410492"/>
    </source>
</evidence>
<organism evidence="1 2">
    <name type="scientific">Callosobruchus maculatus</name>
    <name type="common">Southern cowpea weevil</name>
    <name type="synonym">Pulse bruchid</name>
    <dbReference type="NCBI Taxonomy" id="64391"/>
    <lineage>
        <taxon>Eukaryota</taxon>
        <taxon>Metazoa</taxon>
        <taxon>Ecdysozoa</taxon>
        <taxon>Arthropoda</taxon>
        <taxon>Hexapoda</taxon>
        <taxon>Insecta</taxon>
        <taxon>Pterygota</taxon>
        <taxon>Neoptera</taxon>
        <taxon>Endopterygota</taxon>
        <taxon>Coleoptera</taxon>
        <taxon>Polyphaga</taxon>
        <taxon>Cucujiformia</taxon>
        <taxon>Chrysomeloidea</taxon>
        <taxon>Chrysomelidae</taxon>
        <taxon>Bruchinae</taxon>
        <taxon>Bruchini</taxon>
        <taxon>Callosobruchus</taxon>
    </lineage>
</organism>
<dbReference type="EMBL" id="CAACVG010014080">
    <property type="protein sequence ID" value="VEN62733.1"/>
    <property type="molecule type" value="Genomic_DNA"/>
</dbReference>
<dbReference type="Proteomes" id="UP000410492">
    <property type="component" value="Unassembled WGS sequence"/>
</dbReference>
<sequence length="46" mass="5268">MEVLYYRDARSYSKFQIGIMDKEAGSSIEGPLACQENWEIALLARN</sequence>
<protein>
    <submittedName>
        <fullName evidence="1">Uncharacterized protein</fullName>
    </submittedName>
</protein>
<name>A0A653DR73_CALMS</name>
<gene>
    <name evidence="1" type="ORF">CALMAC_LOCUS19760</name>
</gene>
<proteinExistence type="predicted"/>
<accession>A0A653DR73</accession>